<keyword evidence="3" id="KW-0547">Nucleotide-binding</keyword>
<dbReference type="InterPro" id="IPR050071">
    <property type="entry name" value="Dehydroquinate_synthase"/>
</dbReference>
<name>A0A6P7MZV8_BETSP</name>
<organism evidence="8 9">
    <name type="scientific">Betta splendens</name>
    <name type="common">Siamese fighting fish</name>
    <dbReference type="NCBI Taxonomy" id="158456"/>
    <lineage>
        <taxon>Eukaryota</taxon>
        <taxon>Metazoa</taxon>
        <taxon>Chordata</taxon>
        <taxon>Craniata</taxon>
        <taxon>Vertebrata</taxon>
        <taxon>Euteleostomi</taxon>
        <taxon>Actinopterygii</taxon>
        <taxon>Neopterygii</taxon>
        <taxon>Teleostei</taxon>
        <taxon>Neoteleostei</taxon>
        <taxon>Acanthomorphata</taxon>
        <taxon>Anabantaria</taxon>
        <taxon>Anabantiformes</taxon>
        <taxon>Anabantoidei</taxon>
        <taxon>Osphronemidae</taxon>
        <taxon>Betta</taxon>
    </lineage>
</organism>
<gene>
    <name evidence="9" type="primary">LOC114858948</name>
</gene>
<dbReference type="GO" id="GO:0003856">
    <property type="term" value="F:3-dehydroquinate synthase activity"/>
    <property type="evidence" value="ECO:0007669"/>
    <property type="project" value="TreeGrafter"/>
</dbReference>
<evidence type="ECO:0000313" key="9">
    <source>
        <dbReference type="RefSeq" id="XP_029012547.1"/>
    </source>
</evidence>
<proteinExistence type="predicted"/>
<dbReference type="InterPro" id="IPR056179">
    <property type="entry name" value="DHQS_C"/>
</dbReference>
<evidence type="ECO:0000259" key="6">
    <source>
        <dbReference type="Pfam" id="PF01761"/>
    </source>
</evidence>
<sequence>MSYCYTVSGVSLRPDTVGAGHSAARHSGSMLSNKCGFNLVQVGGTWVRQAEEKQQVEGRLSEAKIFENKCDHGVSWTVVSPIVFTYRVTQCKNLLDPSNGTLLWGHLEDEALESTIRSVRPVKRFVVIDQTVNRLYGARVAKYFQDRGVVCKILPLPTTEENKSLELVTKILEEVHAFDLDRRSEPIIAVGGGVCLDVVGLAASLYRRRTPYIRVPTTVLAYVDASVGAKTGVNFAGGKNKLGSYVPPVATFLDRAFFQTLPPRQVSNGMAEMLKMALMKHRGLFELLEADGSELLRSKMQSPGGGGGAEREDGAAASTRIAIETMLEELAPNLWEDDLDRLVDFGHLISPKLEMAVLPALLHGEAVNVDMSFMVYVAHQRGLLTAQEKQRVVRCMLGLALPVWHPGCTLDLVRAALEERRSHSAGSLRMPLPTGLGCAEIFHDALEDNVLCQVHQNWTDELNQLGTNQRV</sequence>
<keyword evidence="2" id="KW-0479">Metal-binding</keyword>
<dbReference type="GO" id="GO:0046872">
    <property type="term" value="F:metal ion binding"/>
    <property type="evidence" value="ECO:0007669"/>
    <property type="project" value="UniProtKB-KW"/>
</dbReference>
<dbReference type="InterPro" id="IPR030960">
    <property type="entry name" value="DHQS/DOIS_N"/>
</dbReference>
<keyword evidence="5" id="KW-0456">Lyase</keyword>
<evidence type="ECO:0000256" key="4">
    <source>
        <dbReference type="ARBA" id="ARBA00023027"/>
    </source>
</evidence>
<keyword evidence="4" id="KW-0520">NAD</keyword>
<feature type="domain" description="3-dehydroquinate synthase N-terminal" evidence="6">
    <location>
        <begin position="156"/>
        <end position="267"/>
    </location>
</feature>
<dbReference type="InterPro" id="IPR035872">
    <property type="entry name" value="EEVS-like"/>
</dbReference>
<dbReference type="SUPFAM" id="SSF56796">
    <property type="entry name" value="Dehydroquinate synthase-like"/>
    <property type="match status" value="1"/>
</dbReference>
<dbReference type="GO" id="GO:0017000">
    <property type="term" value="P:antibiotic biosynthetic process"/>
    <property type="evidence" value="ECO:0007669"/>
    <property type="project" value="InterPro"/>
</dbReference>
<dbReference type="RefSeq" id="XP_029012547.1">
    <property type="nucleotide sequence ID" value="XM_029156714.3"/>
</dbReference>
<comment type="cofactor">
    <cofactor evidence="1">
        <name>NAD(+)</name>
        <dbReference type="ChEBI" id="CHEBI:57540"/>
    </cofactor>
</comment>
<dbReference type="Pfam" id="PF01761">
    <property type="entry name" value="DHQ_synthase"/>
    <property type="match status" value="1"/>
</dbReference>
<dbReference type="Gene3D" id="3.40.50.1970">
    <property type="match status" value="1"/>
</dbReference>
<dbReference type="Proteomes" id="UP000515150">
    <property type="component" value="Chromosome 7"/>
</dbReference>
<evidence type="ECO:0000259" key="7">
    <source>
        <dbReference type="Pfam" id="PF24621"/>
    </source>
</evidence>
<dbReference type="InParanoid" id="A0A6P7MZV8"/>
<dbReference type="GO" id="GO:0000166">
    <property type="term" value="F:nucleotide binding"/>
    <property type="evidence" value="ECO:0007669"/>
    <property type="project" value="UniProtKB-KW"/>
</dbReference>
<evidence type="ECO:0000256" key="5">
    <source>
        <dbReference type="ARBA" id="ARBA00023239"/>
    </source>
</evidence>
<dbReference type="OrthoDB" id="197068at2759"/>
<dbReference type="Gene3D" id="1.20.1090.10">
    <property type="entry name" value="Dehydroquinate synthase-like - alpha domain"/>
    <property type="match status" value="1"/>
</dbReference>
<dbReference type="PANTHER" id="PTHR43622:SF3">
    <property type="entry name" value="2-EPI-5-EPI-VALIOLONE SYNTHASE"/>
    <property type="match status" value="1"/>
</dbReference>
<evidence type="ECO:0000256" key="2">
    <source>
        <dbReference type="ARBA" id="ARBA00022723"/>
    </source>
</evidence>
<accession>A0A6P7MZV8</accession>
<evidence type="ECO:0000256" key="1">
    <source>
        <dbReference type="ARBA" id="ARBA00001911"/>
    </source>
</evidence>
<keyword evidence="8" id="KW-1185">Reference proteome</keyword>
<reference evidence="9" key="1">
    <citation type="submission" date="2025-08" db="UniProtKB">
        <authorList>
            <consortium name="RefSeq"/>
        </authorList>
    </citation>
    <scope>IDENTIFICATION</scope>
</reference>
<dbReference type="KEGG" id="bspl:114858948"/>
<evidence type="ECO:0000313" key="8">
    <source>
        <dbReference type="Proteomes" id="UP000515150"/>
    </source>
</evidence>
<feature type="domain" description="3-dehydroquinate synthase C-terminal" evidence="7">
    <location>
        <begin position="269"/>
        <end position="413"/>
    </location>
</feature>
<dbReference type="PANTHER" id="PTHR43622">
    <property type="entry name" value="3-DEHYDROQUINATE SYNTHASE"/>
    <property type="match status" value="1"/>
</dbReference>
<evidence type="ECO:0000256" key="3">
    <source>
        <dbReference type="ARBA" id="ARBA00022741"/>
    </source>
</evidence>
<dbReference type="CDD" id="cd08199">
    <property type="entry name" value="EEVS"/>
    <property type="match status" value="1"/>
</dbReference>
<dbReference type="GeneID" id="114858948"/>
<protein>
    <submittedName>
        <fullName evidence="9">2-epi-5-epi-valiolone synthase-like</fullName>
    </submittedName>
</protein>
<dbReference type="Pfam" id="PF24621">
    <property type="entry name" value="DHQS_C"/>
    <property type="match status" value="1"/>
</dbReference>
<dbReference type="AlphaFoldDB" id="A0A6P7MZV8"/>